<keyword evidence="2" id="KW-0812">Transmembrane</keyword>
<comment type="caution">
    <text evidence="3">The sequence shown here is derived from an EMBL/GenBank/DDBJ whole genome shotgun (WGS) entry which is preliminary data.</text>
</comment>
<protein>
    <submittedName>
        <fullName evidence="3">Uncharacterized protein</fullName>
    </submittedName>
</protein>
<organism evidence="3">
    <name type="scientific">marine sediment metagenome</name>
    <dbReference type="NCBI Taxonomy" id="412755"/>
    <lineage>
        <taxon>unclassified sequences</taxon>
        <taxon>metagenomes</taxon>
        <taxon>ecological metagenomes</taxon>
    </lineage>
</organism>
<proteinExistence type="predicted"/>
<evidence type="ECO:0000256" key="2">
    <source>
        <dbReference type="SAM" id="Phobius"/>
    </source>
</evidence>
<keyword evidence="2" id="KW-1133">Transmembrane helix</keyword>
<name>X0TSK8_9ZZZZ</name>
<evidence type="ECO:0000256" key="1">
    <source>
        <dbReference type="SAM" id="MobiDB-lite"/>
    </source>
</evidence>
<sequence length="78" mass="8990">MSWYVWVALIAVIAFFTYVITIITGLFKRNADLTQENVDELERQRQIENGVIKNNVKADNAKPGSDIDNSVRKKYSNR</sequence>
<keyword evidence="2" id="KW-0472">Membrane</keyword>
<evidence type="ECO:0000313" key="3">
    <source>
        <dbReference type="EMBL" id="GAF96538.1"/>
    </source>
</evidence>
<dbReference type="EMBL" id="BARS01019954">
    <property type="protein sequence ID" value="GAF96538.1"/>
    <property type="molecule type" value="Genomic_DNA"/>
</dbReference>
<reference evidence="3" key="1">
    <citation type="journal article" date="2014" name="Front. Microbiol.">
        <title>High frequency of phylogenetically diverse reductive dehalogenase-homologous genes in deep subseafloor sedimentary metagenomes.</title>
        <authorList>
            <person name="Kawai M."/>
            <person name="Futagami T."/>
            <person name="Toyoda A."/>
            <person name="Takaki Y."/>
            <person name="Nishi S."/>
            <person name="Hori S."/>
            <person name="Arai W."/>
            <person name="Tsubouchi T."/>
            <person name="Morono Y."/>
            <person name="Uchiyama I."/>
            <person name="Ito T."/>
            <person name="Fujiyama A."/>
            <person name="Inagaki F."/>
            <person name="Takami H."/>
        </authorList>
    </citation>
    <scope>NUCLEOTIDE SEQUENCE</scope>
    <source>
        <strain evidence="3">Expedition CK06-06</strain>
    </source>
</reference>
<feature type="region of interest" description="Disordered" evidence="1">
    <location>
        <begin position="57"/>
        <end position="78"/>
    </location>
</feature>
<feature type="transmembrane region" description="Helical" evidence="2">
    <location>
        <begin position="6"/>
        <end position="27"/>
    </location>
</feature>
<accession>X0TSK8</accession>
<dbReference type="AlphaFoldDB" id="X0TSK8"/>
<gene>
    <name evidence="3" type="ORF">S01H1_32245</name>
</gene>